<dbReference type="Gene3D" id="1.10.287.130">
    <property type="match status" value="1"/>
</dbReference>
<dbReference type="PANTHER" id="PTHR43065:SF42">
    <property type="entry name" value="TWO-COMPONENT SENSOR PPRA"/>
    <property type="match status" value="1"/>
</dbReference>
<keyword evidence="15" id="KW-1185">Reference proteome</keyword>
<keyword evidence="3 9" id="KW-0597">Phosphoprotein</keyword>
<dbReference type="InterPro" id="IPR004358">
    <property type="entry name" value="Sig_transdc_His_kin-like_C"/>
</dbReference>
<dbReference type="InterPro" id="IPR003661">
    <property type="entry name" value="HisK_dim/P_dom"/>
</dbReference>
<organism evidence="14 15">
    <name type="scientific">Rhodoferax antarcticus ANT.BR</name>
    <dbReference type="NCBI Taxonomy" id="1111071"/>
    <lineage>
        <taxon>Bacteria</taxon>
        <taxon>Pseudomonadati</taxon>
        <taxon>Pseudomonadota</taxon>
        <taxon>Betaproteobacteria</taxon>
        <taxon>Burkholderiales</taxon>
        <taxon>Comamonadaceae</taxon>
        <taxon>Rhodoferax</taxon>
    </lineage>
</organism>
<dbReference type="PANTHER" id="PTHR43065">
    <property type="entry name" value="SENSOR HISTIDINE KINASE"/>
    <property type="match status" value="1"/>
</dbReference>
<evidence type="ECO:0000259" key="11">
    <source>
        <dbReference type="PROSITE" id="PS50109"/>
    </source>
</evidence>
<dbReference type="SUPFAM" id="SSF55785">
    <property type="entry name" value="PYP-like sensor domain (PAS domain)"/>
    <property type="match status" value="2"/>
</dbReference>
<dbReference type="InterPro" id="IPR005467">
    <property type="entry name" value="His_kinase_dom"/>
</dbReference>
<evidence type="ECO:0000259" key="13">
    <source>
        <dbReference type="PROSITE" id="PS50112"/>
    </source>
</evidence>
<feature type="domain" description="PAS" evidence="13">
    <location>
        <begin position="224"/>
        <end position="275"/>
    </location>
</feature>
<dbReference type="Pfam" id="PF00072">
    <property type="entry name" value="Response_reg"/>
    <property type="match status" value="1"/>
</dbReference>
<keyword evidence="7" id="KW-0067">ATP-binding</keyword>
<feature type="region of interest" description="Disordered" evidence="10">
    <location>
        <begin position="18"/>
        <end position="50"/>
    </location>
</feature>
<dbReference type="AlphaFoldDB" id="A0A1Q8YAS3"/>
<dbReference type="SUPFAM" id="SSF55874">
    <property type="entry name" value="ATPase domain of HSP90 chaperone/DNA topoisomerase II/histidine kinase"/>
    <property type="match status" value="1"/>
</dbReference>
<dbReference type="SMART" id="SM00091">
    <property type="entry name" value="PAS"/>
    <property type="match status" value="2"/>
</dbReference>
<dbReference type="NCBIfam" id="TIGR00229">
    <property type="entry name" value="sensory_box"/>
    <property type="match status" value="1"/>
</dbReference>
<comment type="catalytic activity">
    <reaction evidence="1">
        <text>ATP + protein L-histidine = ADP + protein N-phospho-L-histidine.</text>
        <dbReference type="EC" id="2.7.13.3"/>
    </reaction>
</comment>
<keyword evidence="6 14" id="KW-0418">Kinase</keyword>
<dbReference type="GO" id="GO:0000155">
    <property type="term" value="F:phosphorelay sensor kinase activity"/>
    <property type="evidence" value="ECO:0007669"/>
    <property type="project" value="InterPro"/>
</dbReference>
<dbReference type="InterPro" id="IPR013767">
    <property type="entry name" value="PAS_fold"/>
</dbReference>
<dbReference type="InterPro" id="IPR001789">
    <property type="entry name" value="Sig_transdc_resp-reg_receiver"/>
</dbReference>
<evidence type="ECO:0000256" key="6">
    <source>
        <dbReference type="ARBA" id="ARBA00022777"/>
    </source>
</evidence>
<dbReference type="PRINTS" id="PR00344">
    <property type="entry name" value="BCTRLSENSOR"/>
</dbReference>
<evidence type="ECO:0000256" key="8">
    <source>
        <dbReference type="ARBA" id="ARBA00023012"/>
    </source>
</evidence>
<evidence type="ECO:0000256" key="3">
    <source>
        <dbReference type="ARBA" id="ARBA00022553"/>
    </source>
</evidence>
<dbReference type="CDD" id="cd00130">
    <property type="entry name" value="PAS"/>
    <property type="match status" value="2"/>
</dbReference>
<dbReference type="Pfam" id="PF02518">
    <property type="entry name" value="HATPase_c"/>
    <property type="match status" value="1"/>
</dbReference>
<dbReference type="Gene3D" id="3.30.450.20">
    <property type="entry name" value="PAS domain"/>
    <property type="match status" value="1"/>
</dbReference>
<dbReference type="Pfam" id="PF13188">
    <property type="entry name" value="PAS_8"/>
    <property type="match status" value="1"/>
</dbReference>
<accession>A0A1Q8YAS3</accession>
<feature type="domain" description="Histidine kinase" evidence="11">
    <location>
        <begin position="362"/>
        <end position="586"/>
    </location>
</feature>
<name>A0A1Q8YAS3_9BURK</name>
<evidence type="ECO:0000259" key="12">
    <source>
        <dbReference type="PROSITE" id="PS50110"/>
    </source>
</evidence>
<gene>
    <name evidence="14" type="ORF">BLL52_3310</name>
</gene>
<feature type="domain" description="Response regulatory" evidence="12">
    <location>
        <begin position="612"/>
        <end position="728"/>
    </location>
</feature>
<dbReference type="InterPro" id="IPR003594">
    <property type="entry name" value="HATPase_dom"/>
</dbReference>
<dbReference type="SMART" id="SM00387">
    <property type="entry name" value="HATPase_c"/>
    <property type="match status" value="1"/>
</dbReference>
<dbReference type="Pfam" id="PF00512">
    <property type="entry name" value="HisKA"/>
    <property type="match status" value="1"/>
</dbReference>
<evidence type="ECO:0000256" key="5">
    <source>
        <dbReference type="ARBA" id="ARBA00022741"/>
    </source>
</evidence>
<dbReference type="InterPro" id="IPR036097">
    <property type="entry name" value="HisK_dim/P_sf"/>
</dbReference>
<dbReference type="SMART" id="SM00388">
    <property type="entry name" value="HisKA"/>
    <property type="match status" value="1"/>
</dbReference>
<dbReference type="STRING" id="81479.RA876_10520"/>
<dbReference type="PROSITE" id="PS50110">
    <property type="entry name" value="RESPONSE_REGULATORY"/>
    <property type="match status" value="1"/>
</dbReference>
<dbReference type="Gene3D" id="3.40.50.2300">
    <property type="match status" value="1"/>
</dbReference>
<dbReference type="InterPro" id="IPR035965">
    <property type="entry name" value="PAS-like_dom_sf"/>
</dbReference>
<dbReference type="GO" id="GO:0006355">
    <property type="term" value="P:regulation of DNA-templated transcription"/>
    <property type="evidence" value="ECO:0007669"/>
    <property type="project" value="InterPro"/>
</dbReference>
<dbReference type="InterPro" id="IPR011006">
    <property type="entry name" value="CheY-like_superfamily"/>
</dbReference>
<dbReference type="EMBL" id="MSYM01000017">
    <property type="protein sequence ID" value="OLP05186.1"/>
    <property type="molecule type" value="Genomic_DNA"/>
</dbReference>
<proteinExistence type="predicted"/>
<evidence type="ECO:0000256" key="2">
    <source>
        <dbReference type="ARBA" id="ARBA00012438"/>
    </source>
</evidence>
<dbReference type="EC" id="2.7.13.3" evidence="2"/>
<dbReference type="CDD" id="cd00156">
    <property type="entry name" value="REC"/>
    <property type="match status" value="1"/>
</dbReference>
<keyword evidence="5" id="KW-0547">Nucleotide-binding</keyword>
<protein>
    <recommendedName>
        <fullName evidence="2">histidine kinase</fullName>
        <ecNumber evidence="2">2.7.13.3</ecNumber>
    </recommendedName>
</protein>
<dbReference type="GO" id="GO:0005524">
    <property type="term" value="F:ATP binding"/>
    <property type="evidence" value="ECO:0007669"/>
    <property type="project" value="UniProtKB-KW"/>
</dbReference>
<dbReference type="InterPro" id="IPR036890">
    <property type="entry name" value="HATPase_C_sf"/>
</dbReference>
<feature type="modified residue" description="4-aspartylphosphate" evidence="9">
    <location>
        <position position="663"/>
    </location>
</feature>
<keyword evidence="4" id="KW-0808">Transferase</keyword>
<dbReference type="InterPro" id="IPR000014">
    <property type="entry name" value="PAS"/>
</dbReference>
<reference evidence="14 15" key="1">
    <citation type="submission" date="2017-01" db="EMBL/GenBank/DDBJ databases">
        <title>Genome sequence of Rhodoferax antarcticus ANT.BR, a psychrophilic purple nonsulfur bacterium from an Antarctic microbial mat.</title>
        <authorList>
            <person name="Baker J."/>
            <person name="Riester C."/>
            <person name="Skinner B."/>
            <person name="Newell A."/>
            <person name="Swingley W."/>
            <person name="Madigan M."/>
            <person name="Jung D."/>
            <person name="Asao M."/>
            <person name="Chen M."/>
            <person name="Loughlin P."/>
            <person name="Pan H."/>
            <person name="Lin S."/>
            <person name="Li N."/>
            <person name="Shaw J."/>
            <person name="Prado M."/>
            <person name="Sherman C."/>
            <person name="Li X."/>
            <person name="Tang J."/>
            <person name="Blankenship R."/>
            <person name="Zhao T."/>
            <person name="Touchman J."/>
            <person name="Sattley M."/>
        </authorList>
    </citation>
    <scope>NUCLEOTIDE SEQUENCE [LARGE SCALE GENOMIC DNA]</scope>
    <source>
        <strain evidence="14 15">ANT.BR</strain>
    </source>
</reference>
<dbReference type="CDD" id="cd00082">
    <property type="entry name" value="HisKA"/>
    <property type="match status" value="1"/>
</dbReference>
<dbReference type="PROSITE" id="PS50112">
    <property type="entry name" value="PAS"/>
    <property type="match status" value="1"/>
</dbReference>
<evidence type="ECO:0000256" key="9">
    <source>
        <dbReference type="PROSITE-ProRule" id="PRU00169"/>
    </source>
</evidence>
<dbReference type="Proteomes" id="UP000185911">
    <property type="component" value="Unassembled WGS sequence"/>
</dbReference>
<evidence type="ECO:0000256" key="1">
    <source>
        <dbReference type="ARBA" id="ARBA00000085"/>
    </source>
</evidence>
<dbReference type="Pfam" id="PF00989">
    <property type="entry name" value="PAS"/>
    <property type="match status" value="1"/>
</dbReference>
<dbReference type="SUPFAM" id="SSF52172">
    <property type="entry name" value="CheY-like"/>
    <property type="match status" value="1"/>
</dbReference>
<comment type="caution">
    <text evidence="14">The sequence shown here is derived from an EMBL/GenBank/DDBJ whole genome shotgun (WGS) entry which is preliminary data.</text>
</comment>
<evidence type="ECO:0000313" key="15">
    <source>
        <dbReference type="Proteomes" id="UP000185911"/>
    </source>
</evidence>
<evidence type="ECO:0000256" key="10">
    <source>
        <dbReference type="SAM" id="MobiDB-lite"/>
    </source>
</evidence>
<dbReference type="SMART" id="SM00448">
    <property type="entry name" value="REC"/>
    <property type="match status" value="1"/>
</dbReference>
<sequence length="735" mass="79958">MNSRGPRPAVPTRVRMKKPLRAKSRQAVQTTPVKTRLGGSQRWGMPANGSVSTARQVDDLRHYQSELEIQNKALRFSQSAAEGAYERFVTLFSNVPLALMVVDDGGQILENNARALALLRPIESDPPLTYFQPLVHADDLNALQTGFTTARLEGACELNELRFDGASNGIITGDLHISRIDANQDERTTFICAIIDQGPLLTQRSALQASADTLQQRNTELLQSKTHLAAIINSSLDAIICVDRQQRIIVFNPTAATLFRCPAEQALGRMLADFLPDAVRALSYSEITSHAQLGEMSGITTAGDAVPLDISLSFEHHPDGDIVTIFAHDLTAQKKMEAHRQALESQLRESQKMQAIGTMAGGIAHDFNNIISAILGNVELAREDAQLDSAVATSLTEIDKAGRRARDLVRQILTFSRNEPPHRVSLQLADVIMETTRLLKVTLPPQVDLVMDIQPDTPPVMADATQIEQVLLNLCTNAIYAIGRCKGTIRVALDYSKRSHQATGERRGGLRGQHIKLTVGDTGTGMSETVLQRVFEPFFTTKPVGQGTGLGLSVVHGIMRAHQGSVSVKSVPGQGSVFTLYFPFSNDAAQPESIMPAPAAPTATAPNGTGQKVMYVDDDEALVFLVRRLLTRRGYVVSTFTNPKLALQALRADPAQADLLVTDFNMPGYSGVDLIRDVTALRPDLPMALASGYVTPEIERDALAAGAKALIHKPNDIEELCDTVQKLLGESRVKR</sequence>
<dbReference type="PROSITE" id="PS50109">
    <property type="entry name" value="HIS_KIN"/>
    <property type="match status" value="1"/>
</dbReference>
<evidence type="ECO:0000313" key="14">
    <source>
        <dbReference type="EMBL" id="OLP05186.1"/>
    </source>
</evidence>
<dbReference type="SUPFAM" id="SSF47384">
    <property type="entry name" value="Homodimeric domain of signal transducing histidine kinase"/>
    <property type="match status" value="1"/>
</dbReference>
<evidence type="ECO:0000256" key="7">
    <source>
        <dbReference type="ARBA" id="ARBA00022840"/>
    </source>
</evidence>
<evidence type="ECO:0000256" key="4">
    <source>
        <dbReference type="ARBA" id="ARBA00022679"/>
    </source>
</evidence>
<keyword evidence="8" id="KW-0902">Two-component regulatory system</keyword>
<dbReference type="Gene3D" id="3.30.565.10">
    <property type="entry name" value="Histidine kinase-like ATPase, C-terminal domain"/>
    <property type="match status" value="1"/>
</dbReference>